<dbReference type="EC" id="1.2.1.50" evidence="2"/>
<dbReference type="InterPro" id="IPR008670">
    <property type="entry name" value="CoA_reduct_LuxC"/>
</dbReference>
<keyword evidence="1" id="KW-0521">NADP</keyword>
<evidence type="ECO:0000313" key="3">
    <source>
        <dbReference type="Proteomes" id="UP000019482"/>
    </source>
</evidence>
<accession>W6N3N8</accession>
<proteinExistence type="predicted"/>
<evidence type="ECO:0000313" key="2">
    <source>
        <dbReference type="EMBL" id="CDL90555.1"/>
    </source>
</evidence>
<dbReference type="AlphaFoldDB" id="W6N3N8"/>
<dbReference type="Pfam" id="PF05893">
    <property type="entry name" value="LuxC"/>
    <property type="match status" value="1"/>
</dbReference>
<reference evidence="2 3" key="1">
    <citation type="journal article" date="2015" name="Genome Announc.">
        <title>Draft Genome Sequence of Clostridium tyrobutyricum Strain DIVETGP, Isolated from Cow's Milk for Grana Padano Production.</title>
        <authorList>
            <person name="Soggiu A."/>
            <person name="Piras C."/>
            <person name="Gaiarsa S."/>
            <person name="Sassera D."/>
            <person name="Roncada P."/>
            <person name="Bendixen E."/>
            <person name="Brasca M."/>
            <person name="Bonizzi L."/>
        </authorList>
    </citation>
    <scope>NUCLEOTIDE SEQUENCE [LARGE SCALE GENOMIC DNA]</scope>
    <source>
        <strain evidence="2 3">DIVETGP</strain>
    </source>
</reference>
<keyword evidence="2" id="KW-0560">Oxidoreductase</keyword>
<dbReference type="Proteomes" id="UP000019482">
    <property type="component" value="Unassembled WGS sequence"/>
</dbReference>
<dbReference type="GeneID" id="29420022"/>
<gene>
    <name evidence="2" type="ORF">CTDIVETGP_0625</name>
</gene>
<dbReference type="EMBL" id="CBXI010000008">
    <property type="protein sequence ID" value="CDL90555.1"/>
    <property type="molecule type" value="Genomic_DNA"/>
</dbReference>
<organism evidence="2 3">
    <name type="scientific">Clostridium tyrobutyricum DIVETGP</name>
    <dbReference type="NCBI Taxonomy" id="1408889"/>
    <lineage>
        <taxon>Bacteria</taxon>
        <taxon>Bacillati</taxon>
        <taxon>Bacillota</taxon>
        <taxon>Clostridia</taxon>
        <taxon>Eubacteriales</taxon>
        <taxon>Clostridiaceae</taxon>
        <taxon>Clostridium</taxon>
    </lineage>
</organism>
<dbReference type="RefSeq" id="WP_017751850.1">
    <property type="nucleotide sequence ID" value="NZ_CBXI010000008.1"/>
</dbReference>
<dbReference type="OrthoDB" id="580775at2"/>
<name>W6N3N8_CLOTY</name>
<dbReference type="GO" id="GO:0050062">
    <property type="term" value="F:long-chain-fatty-acyl-CoA reductase activity"/>
    <property type="evidence" value="ECO:0007669"/>
    <property type="project" value="UniProtKB-EC"/>
</dbReference>
<sequence length="431" mass="49654">MIDCYLLDGHIYHEKIRYCNFKYIIENTTCNLELLNSIPSEVIILILDEYSRKLSRNKNMLKIEGVAYLSFFLRKANIEKLIELNIGNKKYLDDFVDKGKGKFVKAQGRGISCHWVAGNVYTLAIYSVVQSIIAKNFNIARIPEQSLQMVLKLLECMENIEVNYMGKSYSSIDILKNICIIYFNSKDEDLNREMSHIADSRIIWGGQYAVEHISLLPKKTTCKDIIFGPKYSFAVFDSDILECDSCEKYMDRLVLDIVLFGQKACSSPQVLFVEKSNKTLNYIVKMLESSFEKIGVKHKNILDEGQCTKIINERGFYSLSLDKDICCSRGMEYTILINNDIKLEEPVGGRCIFVKEIDSIFNLEALITRRIQTVGFAIKDENKIFKFADLVTKAGVDRVINIGNMNDYDCPWDGYLMINELVRWCNLNMNF</sequence>
<dbReference type="CDD" id="cd07080">
    <property type="entry name" value="ALDH_Acyl-CoA-Red_LuxC"/>
    <property type="match status" value="1"/>
</dbReference>
<evidence type="ECO:0000256" key="1">
    <source>
        <dbReference type="ARBA" id="ARBA00022857"/>
    </source>
</evidence>
<protein>
    <submittedName>
        <fullName evidence="2">LuxC, acyl-CoA reductase</fullName>
        <ecNumber evidence="2">1.2.1.50</ecNumber>
    </submittedName>
</protein>
<dbReference type="GO" id="GO:0003995">
    <property type="term" value="F:acyl-CoA dehydrogenase activity"/>
    <property type="evidence" value="ECO:0007669"/>
    <property type="project" value="InterPro"/>
</dbReference>
<keyword evidence="3" id="KW-1185">Reference proteome</keyword>
<comment type="caution">
    <text evidence="2">The sequence shown here is derived from an EMBL/GenBank/DDBJ whole genome shotgun (WGS) entry which is preliminary data.</text>
</comment>
<dbReference type="GO" id="GO:0008218">
    <property type="term" value="P:bioluminescence"/>
    <property type="evidence" value="ECO:0007669"/>
    <property type="project" value="InterPro"/>
</dbReference>